<evidence type="ECO:0000313" key="2">
    <source>
        <dbReference type="Proteomes" id="UP001055811"/>
    </source>
</evidence>
<protein>
    <submittedName>
        <fullName evidence="1">Uncharacterized protein</fullName>
    </submittedName>
</protein>
<evidence type="ECO:0000313" key="1">
    <source>
        <dbReference type="EMBL" id="KAI3790782.1"/>
    </source>
</evidence>
<proteinExistence type="predicted"/>
<feature type="non-terminal residue" evidence="1">
    <location>
        <position position="80"/>
    </location>
</feature>
<dbReference type="Proteomes" id="UP001055811">
    <property type="component" value="Linkage Group LG01"/>
</dbReference>
<keyword evidence="2" id="KW-1185">Reference proteome</keyword>
<feature type="non-terminal residue" evidence="1">
    <location>
        <position position="1"/>
    </location>
</feature>
<comment type="caution">
    <text evidence="1">The sequence shown here is derived from an EMBL/GenBank/DDBJ whole genome shotgun (WGS) entry which is preliminary data.</text>
</comment>
<reference evidence="2" key="1">
    <citation type="journal article" date="2022" name="Mol. Ecol. Resour.">
        <title>The genomes of chicory, endive, great burdock and yacon provide insights into Asteraceae palaeo-polyploidization history and plant inulin production.</title>
        <authorList>
            <person name="Fan W."/>
            <person name="Wang S."/>
            <person name="Wang H."/>
            <person name="Wang A."/>
            <person name="Jiang F."/>
            <person name="Liu H."/>
            <person name="Zhao H."/>
            <person name="Xu D."/>
            <person name="Zhang Y."/>
        </authorList>
    </citation>
    <scope>NUCLEOTIDE SEQUENCE [LARGE SCALE GENOMIC DNA]</scope>
    <source>
        <strain evidence="2">cv. Punajuju</strain>
    </source>
</reference>
<accession>A0ACB9H734</accession>
<reference evidence="1 2" key="2">
    <citation type="journal article" date="2022" name="Mol. Ecol. Resour.">
        <title>The genomes of chicory, endive, great burdock and yacon provide insights into Asteraceae paleo-polyploidization history and plant inulin production.</title>
        <authorList>
            <person name="Fan W."/>
            <person name="Wang S."/>
            <person name="Wang H."/>
            <person name="Wang A."/>
            <person name="Jiang F."/>
            <person name="Liu H."/>
            <person name="Zhao H."/>
            <person name="Xu D."/>
            <person name="Zhang Y."/>
        </authorList>
    </citation>
    <scope>NUCLEOTIDE SEQUENCE [LARGE SCALE GENOMIC DNA]</scope>
    <source>
        <strain evidence="2">cv. Punajuju</strain>
        <tissue evidence="1">Leaves</tissue>
    </source>
</reference>
<name>A0ACB9H734_CICIN</name>
<dbReference type="EMBL" id="CM042009">
    <property type="protein sequence ID" value="KAI3790782.1"/>
    <property type="molecule type" value="Genomic_DNA"/>
</dbReference>
<gene>
    <name evidence="1" type="ORF">L2E82_04078</name>
</gene>
<organism evidence="1 2">
    <name type="scientific">Cichorium intybus</name>
    <name type="common">Chicory</name>
    <dbReference type="NCBI Taxonomy" id="13427"/>
    <lineage>
        <taxon>Eukaryota</taxon>
        <taxon>Viridiplantae</taxon>
        <taxon>Streptophyta</taxon>
        <taxon>Embryophyta</taxon>
        <taxon>Tracheophyta</taxon>
        <taxon>Spermatophyta</taxon>
        <taxon>Magnoliopsida</taxon>
        <taxon>eudicotyledons</taxon>
        <taxon>Gunneridae</taxon>
        <taxon>Pentapetalae</taxon>
        <taxon>asterids</taxon>
        <taxon>campanulids</taxon>
        <taxon>Asterales</taxon>
        <taxon>Asteraceae</taxon>
        <taxon>Cichorioideae</taxon>
        <taxon>Cichorieae</taxon>
        <taxon>Cichoriinae</taxon>
        <taxon>Cichorium</taxon>
    </lineage>
</organism>
<sequence length="80" mass="8758">WLLLSFPPSPPTSCSKKWHTSVSYQTLKIGPEVKEFNLQSEPSTCTQPATTQSSRTTLATVKPTLSSTTNSIKIKYQQGG</sequence>